<dbReference type="EMBL" id="CP068108">
    <property type="protein sequence ID" value="QQU01084.1"/>
    <property type="molecule type" value="Genomic_DNA"/>
</dbReference>
<evidence type="ECO:0000313" key="2">
    <source>
        <dbReference type="Proteomes" id="UP000596202"/>
    </source>
</evidence>
<reference evidence="1 2" key="1">
    <citation type="submission" date="2021-01" db="EMBL/GenBank/DDBJ databases">
        <title>FDA dAtabase for Regulatory Grade micrObial Sequences (FDA-ARGOS): Supporting development and validation of Infectious Disease Dx tests.</title>
        <authorList>
            <person name="Sproer C."/>
            <person name="Gronow S."/>
            <person name="Severitt S."/>
            <person name="Schroder I."/>
            <person name="Tallon L."/>
            <person name="Sadzewicz L."/>
            <person name="Zhao X."/>
            <person name="Boylan J."/>
            <person name="Ott S."/>
            <person name="Bowen H."/>
            <person name="Vavikolanu K."/>
            <person name="Mehta A."/>
            <person name="Aluvathingal J."/>
            <person name="Nadendla S."/>
            <person name="Lowell S."/>
            <person name="Myers T."/>
            <person name="Yan Y."/>
            <person name="Sichtig H."/>
        </authorList>
    </citation>
    <scope>NUCLEOTIDE SEQUENCE [LARGE SCALE GENOMIC DNA]</scope>
    <source>
        <strain evidence="1 2">FDAARGOS_1131</strain>
    </source>
</reference>
<dbReference type="Gene3D" id="3.40.50.2000">
    <property type="entry name" value="Glycogen Phosphorylase B"/>
    <property type="match status" value="1"/>
</dbReference>
<sequence length="75" mass="8740">MHQRISYSNQYQLKEDEVCISAKPDVAYLVDKLSELIDNKAVINEIGQRAQAFVQQIHDCKIIANQYINTWESRN</sequence>
<proteinExistence type="predicted"/>
<accession>A0A9Q7EBA5</accession>
<gene>
    <name evidence="1" type="ORF">I6I88_04835</name>
</gene>
<dbReference type="SUPFAM" id="SSF53756">
    <property type="entry name" value="UDP-Glycosyltransferase/glycogen phosphorylase"/>
    <property type="match status" value="1"/>
</dbReference>
<organism evidence="1 2">
    <name type="scientific">Myroides odoratus</name>
    <name type="common">Flavobacterium odoratum</name>
    <dbReference type="NCBI Taxonomy" id="256"/>
    <lineage>
        <taxon>Bacteria</taxon>
        <taxon>Pseudomonadati</taxon>
        <taxon>Bacteroidota</taxon>
        <taxon>Flavobacteriia</taxon>
        <taxon>Flavobacteriales</taxon>
        <taxon>Flavobacteriaceae</taxon>
        <taxon>Myroides</taxon>
    </lineage>
</organism>
<dbReference type="Proteomes" id="UP000596202">
    <property type="component" value="Chromosome"/>
</dbReference>
<protein>
    <submittedName>
        <fullName evidence="1">Glycosyltransferase</fullName>
    </submittedName>
</protein>
<name>A0A9Q7EBA5_MYROD</name>
<dbReference type="RefSeq" id="WP_115307097.1">
    <property type="nucleotide sequence ID" value="NZ_CP068108.1"/>
</dbReference>
<evidence type="ECO:0000313" key="1">
    <source>
        <dbReference type="EMBL" id="QQU01084.1"/>
    </source>
</evidence>
<dbReference type="AlphaFoldDB" id="A0A9Q7EBA5"/>
<dbReference type="GeneID" id="93526965"/>